<comment type="caution">
    <text evidence="1">The sequence shown here is derived from an EMBL/GenBank/DDBJ whole genome shotgun (WGS) entry which is preliminary data.</text>
</comment>
<reference evidence="1 2" key="2">
    <citation type="journal article" date="2022" name="Mol. Ecol. Resour.">
        <title>The genomes of chicory, endive, great burdock and yacon provide insights into Asteraceae paleo-polyploidization history and plant inulin production.</title>
        <authorList>
            <person name="Fan W."/>
            <person name="Wang S."/>
            <person name="Wang H."/>
            <person name="Wang A."/>
            <person name="Jiang F."/>
            <person name="Liu H."/>
            <person name="Zhao H."/>
            <person name="Xu D."/>
            <person name="Zhang Y."/>
        </authorList>
    </citation>
    <scope>NUCLEOTIDE SEQUENCE [LARGE SCALE GENOMIC DNA]</scope>
    <source>
        <strain evidence="2">cv. Yunnan</strain>
        <tissue evidence="1">Leaves</tissue>
    </source>
</reference>
<evidence type="ECO:0000313" key="2">
    <source>
        <dbReference type="Proteomes" id="UP001056120"/>
    </source>
</evidence>
<proteinExistence type="predicted"/>
<evidence type="ECO:0000313" key="1">
    <source>
        <dbReference type="EMBL" id="KAI3714282.1"/>
    </source>
</evidence>
<keyword evidence="2" id="KW-1185">Reference proteome</keyword>
<protein>
    <submittedName>
        <fullName evidence="1">Uncharacterized protein</fullName>
    </submittedName>
</protein>
<accession>A0ACB9AWP8</accession>
<name>A0ACB9AWP8_9ASTR</name>
<reference evidence="2" key="1">
    <citation type="journal article" date="2022" name="Mol. Ecol. Resour.">
        <title>The genomes of chicory, endive, great burdock and yacon provide insights into Asteraceae palaeo-polyploidization history and plant inulin production.</title>
        <authorList>
            <person name="Fan W."/>
            <person name="Wang S."/>
            <person name="Wang H."/>
            <person name="Wang A."/>
            <person name="Jiang F."/>
            <person name="Liu H."/>
            <person name="Zhao H."/>
            <person name="Xu D."/>
            <person name="Zhang Y."/>
        </authorList>
    </citation>
    <scope>NUCLEOTIDE SEQUENCE [LARGE SCALE GENOMIC DNA]</scope>
    <source>
        <strain evidence="2">cv. Yunnan</strain>
    </source>
</reference>
<sequence>MAINIEKQSNKFVKPLVPTPPTLRRYKTGFIDELAPSMNVSIVLFFSKNNNNHNPKLVTGLEQSLAKTLTHFYPLAGRYIDETCTTDCNDEGVEFVHAKVNIKLQDILANEANVKFVDEFIPSKAVTANILLAIQATMFECGGATLGVSVAHKIADASTLSTFLNAWGVVNREANDTEFTNSGFNSSLLFPGHCFKPIPAQSISDEDMSRKYVRLKLSFSEDAISEMKAKAISKGQWSKVQLVTAIIWKALIGVDLANNNPRESILLQPVNLREKTASLIPKHCCGNLWGFCATKAAGIDESTEELADHLTDNVKRTVNNFSKVNHKSEEGQSMVLNSFKLPNVMESSKVIMLTSWCKFPFYEVDFGFGKPDWVAPGWVPVMNTGYLMDDEGGNGVDAHILLEAKDVPYFEKALQV</sequence>
<dbReference type="Proteomes" id="UP001056120">
    <property type="component" value="Linkage Group LG24"/>
</dbReference>
<organism evidence="1 2">
    <name type="scientific">Smallanthus sonchifolius</name>
    <dbReference type="NCBI Taxonomy" id="185202"/>
    <lineage>
        <taxon>Eukaryota</taxon>
        <taxon>Viridiplantae</taxon>
        <taxon>Streptophyta</taxon>
        <taxon>Embryophyta</taxon>
        <taxon>Tracheophyta</taxon>
        <taxon>Spermatophyta</taxon>
        <taxon>Magnoliopsida</taxon>
        <taxon>eudicotyledons</taxon>
        <taxon>Gunneridae</taxon>
        <taxon>Pentapetalae</taxon>
        <taxon>asterids</taxon>
        <taxon>campanulids</taxon>
        <taxon>Asterales</taxon>
        <taxon>Asteraceae</taxon>
        <taxon>Asteroideae</taxon>
        <taxon>Heliantheae alliance</taxon>
        <taxon>Millerieae</taxon>
        <taxon>Smallanthus</taxon>
    </lineage>
</organism>
<gene>
    <name evidence="1" type="ORF">L1987_72879</name>
</gene>
<dbReference type="EMBL" id="CM042041">
    <property type="protein sequence ID" value="KAI3714282.1"/>
    <property type="molecule type" value="Genomic_DNA"/>
</dbReference>